<dbReference type="EC" id="2.2.1.7" evidence="1"/>
<name>A0A377E7Q3_ECOLX</name>
<sequence>MTPSDENECRQMLYTGYHYNDGPSAVRYPRGNAVGVELTPLEKTTNWQRHCEASW</sequence>
<protein>
    <submittedName>
        <fullName evidence="1">1-deoxy-D-xylulose-5-phosphate synthase</fullName>
        <ecNumber evidence="1">2.2.1.7</ecNumber>
    </submittedName>
</protein>
<dbReference type="EMBL" id="UGEX01000003">
    <property type="protein sequence ID" value="STM59588.1"/>
    <property type="molecule type" value="Genomic_DNA"/>
</dbReference>
<dbReference type="Proteomes" id="UP000254088">
    <property type="component" value="Unassembled WGS sequence"/>
</dbReference>
<dbReference type="AlphaFoldDB" id="A0A377E7Q3"/>
<evidence type="ECO:0000313" key="1">
    <source>
        <dbReference type="EMBL" id="STM59588.1"/>
    </source>
</evidence>
<accession>A0A377E7Q3</accession>
<dbReference type="Gene3D" id="3.40.50.970">
    <property type="match status" value="1"/>
</dbReference>
<dbReference type="SUPFAM" id="SSF52518">
    <property type="entry name" value="Thiamin diphosphate-binding fold (THDP-binding)"/>
    <property type="match status" value="1"/>
</dbReference>
<proteinExistence type="predicted"/>
<gene>
    <name evidence="1" type="primary">dxs_4</name>
    <name evidence="1" type="ORF">NCTC10429_06243</name>
</gene>
<keyword evidence="1" id="KW-0808">Transferase</keyword>
<dbReference type="InterPro" id="IPR029061">
    <property type="entry name" value="THDP-binding"/>
</dbReference>
<reference evidence="1 2" key="1">
    <citation type="submission" date="2018-06" db="EMBL/GenBank/DDBJ databases">
        <authorList>
            <consortium name="Pathogen Informatics"/>
            <person name="Doyle S."/>
        </authorList>
    </citation>
    <scope>NUCLEOTIDE SEQUENCE [LARGE SCALE GENOMIC DNA]</scope>
    <source>
        <strain evidence="1 2">NCTC10429</strain>
    </source>
</reference>
<evidence type="ECO:0000313" key="2">
    <source>
        <dbReference type="Proteomes" id="UP000254088"/>
    </source>
</evidence>
<organism evidence="1 2">
    <name type="scientific">Escherichia coli</name>
    <dbReference type="NCBI Taxonomy" id="562"/>
    <lineage>
        <taxon>Bacteria</taxon>
        <taxon>Pseudomonadati</taxon>
        <taxon>Pseudomonadota</taxon>
        <taxon>Gammaproteobacteria</taxon>
        <taxon>Enterobacterales</taxon>
        <taxon>Enterobacteriaceae</taxon>
        <taxon>Escherichia</taxon>
    </lineage>
</organism>
<dbReference type="GO" id="GO:0008661">
    <property type="term" value="F:1-deoxy-D-xylulose-5-phosphate synthase activity"/>
    <property type="evidence" value="ECO:0007669"/>
    <property type="project" value="UniProtKB-EC"/>
</dbReference>